<evidence type="ECO:0000256" key="4">
    <source>
        <dbReference type="ARBA" id="ARBA00022989"/>
    </source>
</evidence>
<feature type="transmembrane region" description="Helical" evidence="6">
    <location>
        <begin position="54"/>
        <end position="75"/>
    </location>
</feature>
<protein>
    <submittedName>
        <fullName evidence="7">Manganese transport protein</fullName>
    </submittedName>
</protein>
<dbReference type="AlphaFoldDB" id="A0A1H2HW14"/>
<feature type="transmembrane region" description="Helical" evidence="6">
    <location>
        <begin position="20"/>
        <end position="39"/>
    </location>
</feature>
<dbReference type="PRINTS" id="PR00447">
    <property type="entry name" value="NATRESASSCMP"/>
</dbReference>
<accession>A0A1H2HW14</accession>
<feature type="transmembrane region" description="Helical" evidence="6">
    <location>
        <begin position="202"/>
        <end position="221"/>
    </location>
</feature>
<keyword evidence="3 6" id="KW-0812">Transmembrane</keyword>
<dbReference type="PANTHER" id="PTHR11706:SF33">
    <property type="entry name" value="NATURAL RESISTANCE-ASSOCIATED MACROPHAGE PROTEIN 2"/>
    <property type="match status" value="1"/>
</dbReference>
<evidence type="ECO:0000256" key="2">
    <source>
        <dbReference type="ARBA" id="ARBA00022448"/>
    </source>
</evidence>
<comment type="subcellular location">
    <subcellularLocation>
        <location evidence="1">Membrane</location>
        <topology evidence="1">Multi-pass membrane protein</topology>
    </subcellularLocation>
</comment>
<feature type="transmembrane region" description="Helical" evidence="6">
    <location>
        <begin position="163"/>
        <end position="182"/>
    </location>
</feature>
<evidence type="ECO:0000256" key="1">
    <source>
        <dbReference type="ARBA" id="ARBA00004141"/>
    </source>
</evidence>
<feature type="transmembrane region" description="Helical" evidence="6">
    <location>
        <begin position="101"/>
        <end position="126"/>
    </location>
</feature>
<keyword evidence="8" id="KW-1185">Reference proteome</keyword>
<dbReference type="GO" id="GO:0034755">
    <property type="term" value="P:iron ion transmembrane transport"/>
    <property type="evidence" value="ECO:0007669"/>
    <property type="project" value="TreeGrafter"/>
</dbReference>
<gene>
    <name evidence="7" type="ORF">SAMN04488563_1285</name>
</gene>
<reference evidence="8" key="1">
    <citation type="submission" date="2016-10" db="EMBL/GenBank/DDBJ databases">
        <authorList>
            <person name="Varghese N."/>
            <person name="Submissions S."/>
        </authorList>
    </citation>
    <scope>NUCLEOTIDE SEQUENCE [LARGE SCALE GENOMIC DNA]</scope>
    <source>
        <strain evidence="8">DSM 45079</strain>
    </source>
</reference>
<dbReference type="RefSeq" id="WP_082154928.1">
    <property type="nucleotide sequence ID" value="NZ_KQ061220.1"/>
</dbReference>
<evidence type="ECO:0000256" key="3">
    <source>
        <dbReference type="ARBA" id="ARBA00022692"/>
    </source>
</evidence>
<dbReference type="NCBIfam" id="NF037982">
    <property type="entry name" value="Nramp_1"/>
    <property type="match status" value="2"/>
</dbReference>
<dbReference type="GO" id="GO:0015086">
    <property type="term" value="F:cadmium ion transmembrane transporter activity"/>
    <property type="evidence" value="ECO:0007669"/>
    <property type="project" value="TreeGrafter"/>
</dbReference>
<dbReference type="EMBL" id="LT629791">
    <property type="protein sequence ID" value="SDU36092.1"/>
    <property type="molecule type" value="Genomic_DNA"/>
</dbReference>
<proteinExistence type="predicted"/>
<dbReference type="OrthoDB" id="9787548at2"/>
<sequence length="420" mass="43116">MYVRVRRRRPDRLDGPAPRLPGAGLGLLGPAFVAAVAYVDPGNVATNISAGSGYGYLLVWVLVMATAMAGLVQYLSAKLGVVTGASLPEVLRDRMPRGGRLAYWLQAEVVAMATDIAEVVGGAIALNLLFGLPLWLGGVITGVASMALLTVQNGGGQRLFERVVTTALLVIAVGFVAGLFVEPPSPSGIVDGLLPRFDGTETVLLAAGMFGATVMPHVVYLHSALARDRFGAMPEPGLIGKLLKATRADVGIAMLVAGSVNIALLLVAAASLRGVDGTDTIAGAHAAVDSGLGTSIGVLFAVGLLVSGLASTSVGCYAGAVIMEGLLLRRIPLLLRRLVTLVPAVLILTTGAEPTWLLVLSQVVLSFGIPFAIIPLVAVTAKSSVMGRWANSRLTTALAVLVSVVVVSLNVALLTLTILG</sequence>
<keyword evidence="2" id="KW-0813">Transport</keyword>
<keyword evidence="4 6" id="KW-1133">Transmembrane helix</keyword>
<feature type="transmembrane region" description="Helical" evidence="6">
    <location>
        <begin position="292"/>
        <end position="322"/>
    </location>
</feature>
<feature type="transmembrane region" description="Helical" evidence="6">
    <location>
        <begin position="393"/>
        <end position="419"/>
    </location>
</feature>
<dbReference type="InterPro" id="IPR001046">
    <property type="entry name" value="NRAMP_fam"/>
</dbReference>
<name>A0A1H2HW14_9ACTN</name>
<dbReference type="PANTHER" id="PTHR11706">
    <property type="entry name" value="SOLUTE CARRIER PROTEIN FAMILY 11 MEMBER"/>
    <property type="match status" value="1"/>
</dbReference>
<organism evidence="7 8">
    <name type="scientific">Jiangella alkaliphila</name>
    <dbReference type="NCBI Taxonomy" id="419479"/>
    <lineage>
        <taxon>Bacteria</taxon>
        <taxon>Bacillati</taxon>
        <taxon>Actinomycetota</taxon>
        <taxon>Actinomycetes</taxon>
        <taxon>Jiangellales</taxon>
        <taxon>Jiangellaceae</taxon>
        <taxon>Jiangella</taxon>
    </lineage>
</organism>
<evidence type="ECO:0000313" key="7">
    <source>
        <dbReference type="EMBL" id="SDU36092.1"/>
    </source>
</evidence>
<dbReference type="Proteomes" id="UP000182977">
    <property type="component" value="Chromosome I"/>
</dbReference>
<dbReference type="GO" id="GO:0005886">
    <property type="term" value="C:plasma membrane"/>
    <property type="evidence" value="ECO:0007669"/>
    <property type="project" value="TreeGrafter"/>
</dbReference>
<evidence type="ECO:0000256" key="6">
    <source>
        <dbReference type="SAM" id="Phobius"/>
    </source>
</evidence>
<feature type="transmembrane region" description="Helical" evidence="6">
    <location>
        <begin position="334"/>
        <end position="352"/>
    </location>
</feature>
<feature type="transmembrane region" description="Helical" evidence="6">
    <location>
        <begin position="358"/>
        <end position="381"/>
    </location>
</feature>
<dbReference type="STRING" id="419479.SAMN04488563_1285"/>
<dbReference type="NCBIfam" id="TIGR01197">
    <property type="entry name" value="nramp"/>
    <property type="match status" value="1"/>
</dbReference>
<dbReference type="Pfam" id="PF01566">
    <property type="entry name" value="Nramp"/>
    <property type="match status" value="1"/>
</dbReference>
<evidence type="ECO:0000313" key="8">
    <source>
        <dbReference type="Proteomes" id="UP000182977"/>
    </source>
</evidence>
<feature type="transmembrane region" description="Helical" evidence="6">
    <location>
        <begin position="250"/>
        <end position="272"/>
    </location>
</feature>
<dbReference type="NCBIfam" id="NF001923">
    <property type="entry name" value="PRK00701.1"/>
    <property type="match status" value="1"/>
</dbReference>
<feature type="transmembrane region" description="Helical" evidence="6">
    <location>
        <begin position="132"/>
        <end position="151"/>
    </location>
</feature>
<keyword evidence="5 6" id="KW-0472">Membrane</keyword>
<evidence type="ECO:0000256" key="5">
    <source>
        <dbReference type="ARBA" id="ARBA00023136"/>
    </source>
</evidence>
<dbReference type="GO" id="GO:0005384">
    <property type="term" value="F:manganese ion transmembrane transporter activity"/>
    <property type="evidence" value="ECO:0007669"/>
    <property type="project" value="TreeGrafter"/>
</dbReference>